<dbReference type="AlphaFoldDB" id="A0A1B1Y3X5"/>
<proteinExistence type="predicted"/>
<sequence length="244" mass="27193">MIGIISAMHDELAELLEILQDKKTINLGNRTYYTGNITNQKVVIVFSKWGKVAAAITTTELISRFHVSQIIFSGVAGAINPQLNIGDIVYGTSLIQHDMDASPLFPKFEIPLLGKSTIKTTDDDKLLDCVQEFNQQYYDYISPKEAQQFNIDKPKVIKGLIASGDEFINSDIKLKQLQNDIPNLQCVEMEGAAVAQVCEEYKIPFSIIRIISDKADHSAHIDFPAFTKLVASKYAKGILENYCS</sequence>
<keyword evidence="3" id="KW-0028">Amino-acid biosynthesis</keyword>
<dbReference type="SUPFAM" id="SSF53167">
    <property type="entry name" value="Purine and uridine phosphorylases"/>
    <property type="match status" value="1"/>
</dbReference>
<dbReference type="GO" id="GO:0019509">
    <property type="term" value="P:L-methionine salvage from methylthioadenosine"/>
    <property type="evidence" value="ECO:0007669"/>
    <property type="project" value="UniProtKB-UniPathway"/>
</dbReference>
<evidence type="ECO:0000256" key="3">
    <source>
        <dbReference type="ARBA" id="ARBA00022605"/>
    </source>
</evidence>
<keyword evidence="8" id="KW-1185">Reference proteome</keyword>
<evidence type="ECO:0000256" key="2">
    <source>
        <dbReference type="ARBA" id="ARBA00011974"/>
    </source>
</evidence>
<dbReference type="OrthoDB" id="9792278at2"/>
<dbReference type="CDD" id="cd09008">
    <property type="entry name" value="MTAN"/>
    <property type="match status" value="1"/>
</dbReference>
<dbReference type="Pfam" id="PF01048">
    <property type="entry name" value="PNP_UDP_1"/>
    <property type="match status" value="1"/>
</dbReference>
<dbReference type="NCBIfam" id="NF004079">
    <property type="entry name" value="PRK05584.1"/>
    <property type="match status" value="1"/>
</dbReference>
<evidence type="ECO:0000256" key="4">
    <source>
        <dbReference type="ARBA" id="ARBA00022801"/>
    </source>
</evidence>
<dbReference type="NCBIfam" id="TIGR01704">
    <property type="entry name" value="MTA_SAH-Nsdase"/>
    <property type="match status" value="1"/>
</dbReference>
<feature type="domain" description="Nucleoside phosphorylase" evidence="6">
    <location>
        <begin position="2"/>
        <end position="235"/>
    </location>
</feature>
<evidence type="ECO:0000259" key="6">
    <source>
        <dbReference type="Pfam" id="PF01048"/>
    </source>
</evidence>
<organism evidence="7 8">
    <name type="scientific">Wenyingzhuangia fucanilytica</name>
    <dbReference type="NCBI Taxonomy" id="1790137"/>
    <lineage>
        <taxon>Bacteria</taxon>
        <taxon>Pseudomonadati</taxon>
        <taxon>Bacteroidota</taxon>
        <taxon>Flavobacteriia</taxon>
        <taxon>Flavobacteriales</taxon>
        <taxon>Flavobacteriaceae</taxon>
        <taxon>Wenyingzhuangia</taxon>
    </lineage>
</organism>
<keyword evidence="5" id="KW-0486">Methionine biosynthesis</keyword>
<comment type="pathway">
    <text evidence="1">Amino-acid biosynthesis; L-methionine biosynthesis via salvage pathway; S-methyl-5-thio-alpha-D-ribose 1-phosphate from S-methyl-5'-thioadenosine (hydrolase route): step 1/2.</text>
</comment>
<evidence type="ECO:0000313" key="7">
    <source>
        <dbReference type="EMBL" id="ANW95482.1"/>
    </source>
</evidence>
<dbReference type="UniPathway" id="UPA00904">
    <property type="reaction ID" value="UER00871"/>
</dbReference>
<dbReference type="InterPro" id="IPR000845">
    <property type="entry name" value="Nucleoside_phosphorylase_d"/>
</dbReference>
<dbReference type="RefSeq" id="WP_068824655.1">
    <property type="nucleotide sequence ID" value="NZ_CP014224.1"/>
</dbReference>
<dbReference type="GO" id="GO:0008930">
    <property type="term" value="F:methylthioadenosine nucleosidase activity"/>
    <property type="evidence" value="ECO:0007669"/>
    <property type="project" value="InterPro"/>
</dbReference>
<dbReference type="EC" id="3.2.2.9" evidence="2"/>
<protein>
    <recommendedName>
        <fullName evidence="2">adenosylhomocysteine nucleosidase</fullName>
        <ecNumber evidence="2">3.2.2.9</ecNumber>
    </recommendedName>
</protein>
<dbReference type="PANTHER" id="PTHR46832:SF1">
    <property type="entry name" value="5'-METHYLTHIOADENOSINE_S-ADENOSYLHOMOCYSTEINE NUCLEOSIDASE"/>
    <property type="match status" value="1"/>
</dbReference>
<dbReference type="KEGG" id="wfu:AXE80_03955"/>
<dbReference type="GO" id="GO:0005829">
    <property type="term" value="C:cytosol"/>
    <property type="evidence" value="ECO:0007669"/>
    <property type="project" value="TreeGrafter"/>
</dbReference>
<dbReference type="PANTHER" id="PTHR46832">
    <property type="entry name" value="5'-METHYLTHIOADENOSINE/S-ADENOSYLHOMOCYSTEINE NUCLEOSIDASE"/>
    <property type="match status" value="1"/>
</dbReference>
<evidence type="ECO:0000256" key="5">
    <source>
        <dbReference type="ARBA" id="ARBA00023167"/>
    </source>
</evidence>
<accession>A0A1B1Y3X5</accession>
<dbReference type="Proteomes" id="UP000092967">
    <property type="component" value="Chromosome"/>
</dbReference>
<evidence type="ECO:0000256" key="1">
    <source>
        <dbReference type="ARBA" id="ARBA00004945"/>
    </source>
</evidence>
<dbReference type="InterPro" id="IPR010049">
    <property type="entry name" value="MTA_SAH_Nsdase"/>
</dbReference>
<gene>
    <name evidence="7" type="ORF">AXE80_03955</name>
</gene>
<name>A0A1B1Y3X5_9FLAO</name>
<dbReference type="InterPro" id="IPR035994">
    <property type="entry name" value="Nucleoside_phosphorylase_sf"/>
</dbReference>
<dbReference type="Gene3D" id="3.40.50.1580">
    <property type="entry name" value="Nucleoside phosphorylase domain"/>
    <property type="match status" value="1"/>
</dbReference>
<dbReference type="GO" id="GO:0009164">
    <property type="term" value="P:nucleoside catabolic process"/>
    <property type="evidence" value="ECO:0007669"/>
    <property type="project" value="InterPro"/>
</dbReference>
<reference evidence="7 8" key="1">
    <citation type="submission" date="2016-02" db="EMBL/GenBank/DDBJ databases">
        <authorList>
            <person name="Wen L."/>
            <person name="He K."/>
            <person name="Yang H."/>
        </authorList>
    </citation>
    <scope>NUCLEOTIDE SEQUENCE [LARGE SCALE GENOMIC DNA]</scope>
    <source>
        <strain evidence="7 8">CZ1127</strain>
    </source>
</reference>
<dbReference type="EMBL" id="CP014224">
    <property type="protein sequence ID" value="ANW95482.1"/>
    <property type="molecule type" value="Genomic_DNA"/>
</dbReference>
<dbReference type="STRING" id="1790137.AXE80_03955"/>
<keyword evidence="4" id="KW-0378">Hydrolase</keyword>
<dbReference type="GO" id="GO:0019284">
    <property type="term" value="P:L-methionine salvage from S-adenosylmethionine"/>
    <property type="evidence" value="ECO:0007669"/>
    <property type="project" value="TreeGrafter"/>
</dbReference>
<evidence type="ECO:0000313" key="8">
    <source>
        <dbReference type="Proteomes" id="UP000092967"/>
    </source>
</evidence>
<dbReference type="GO" id="GO:0008782">
    <property type="term" value="F:adenosylhomocysteine nucleosidase activity"/>
    <property type="evidence" value="ECO:0007669"/>
    <property type="project" value="UniProtKB-EC"/>
</dbReference>